<dbReference type="CDD" id="cd00130">
    <property type="entry name" value="PAS"/>
    <property type="match status" value="1"/>
</dbReference>
<dbReference type="PROSITE" id="PS50887">
    <property type="entry name" value="GGDEF"/>
    <property type="match status" value="1"/>
</dbReference>
<dbReference type="InterPro" id="IPR035965">
    <property type="entry name" value="PAS-like_dom_sf"/>
</dbReference>
<feature type="domain" description="PAC" evidence="5">
    <location>
        <begin position="345"/>
        <end position="401"/>
    </location>
</feature>
<sequence length="584" mass="66231">MSESVSELVFVLLTIGLMLGGSLLLWLGWYTYLRPQRLIHFFRHSPSGVLLVGEQRVLRANLAAYLLLGIRLVGRHYHFSTEQSGENEQALYRAIESSGKQKRSVLLLWTKPDHTTQTLELSASLLRRWPKKLWLVNAIGFDSPNNDIQQERHSFAMARTALDSLSELIFIKDKNGQLTASNRAFDQFWQGRIEEGSATFKGTMKGRTSQRCWTVTPDGRSCLLETYQRVLMSPQGENIGLLSISHDVTDWYDIQRQLREEMEKRRDTEVALAQRDTILQNILESSPDSIGIFNENMVYQACNQPFVEALGIAEISDLVGKRLQDVIPEHIYSRLSETDSQVLHEGKSLRYIDRIERPNGQTVWFDVVKSPFRDPASGTNGVLVMARDVSERYLAAEQLEAANQELERLSFLDSLTQVANRRRFDEQLHTLWHLHAREGKPLSIILCDVDFFKDYNDAYGHLMGDETLKQVAIAFTQVANRQSDCVARYGGEEFGILLPNTPQSGAVLIAERIHEKMRSLAIPHAHSKIADRITVSLGMVTHIPSPEDVPEQILALADQALYQAKANGRNQTSIYEDNKSPLLT</sequence>
<dbReference type="InterPro" id="IPR001610">
    <property type="entry name" value="PAC"/>
</dbReference>
<dbReference type="Pfam" id="PF00990">
    <property type="entry name" value="GGDEF"/>
    <property type="match status" value="1"/>
</dbReference>
<evidence type="ECO:0000313" key="8">
    <source>
        <dbReference type="Proteomes" id="UP000053748"/>
    </source>
</evidence>
<evidence type="ECO:0000256" key="1">
    <source>
        <dbReference type="ARBA" id="ARBA00001946"/>
    </source>
</evidence>
<dbReference type="AlphaFoldDB" id="A0A2J9UYF7"/>
<name>A0A2J9UYF7_VIBMI</name>
<dbReference type="GO" id="GO:1902201">
    <property type="term" value="P:negative regulation of bacterial-type flagellum-dependent cell motility"/>
    <property type="evidence" value="ECO:0007669"/>
    <property type="project" value="TreeGrafter"/>
</dbReference>
<dbReference type="EC" id="2.7.7.65" evidence="2"/>
<dbReference type="InterPro" id="IPR050469">
    <property type="entry name" value="Diguanylate_Cyclase"/>
</dbReference>
<dbReference type="InterPro" id="IPR000700">
    <property type="entry name" value="PAS-assoc_C"/>
</dbReference>
<dbReference type="Gene3D" id="3.30.450.20">
    <property type="entry name" value="PAS domain"/>
    <property type="match status" value="1"/>
</dbReference>
<evidence type="ECO:0000259" key="6">
    <source>
        <dbReference type="PROSITE" id="PS50887"/>
    </source>
</evidence>
<keyword evidence="8" id="KW-1185">Reference proteome</keyword>
<comment type="cofactor">
    <cofactor evidence="1">
        <name>Mg(2+)</name>
        <dbReference type="ChEBI" id="CHEBI:18420"/>
    </cofactor>
</comment>
<dbReference type="GO" id="GO:0005886">
    <property type="term" value="C:plasma membrane"/>
    <property type="evidence" value="ECO:0007669"/>
    <property type="project" value="TreeGrafter"/>
</dbReference>
<evidence type="ECO:0000256" key="3">
    <source>
        <dbReference type="ARBA" id="ARBA00034247"/>
    </source>
</evidence>
<comment type="catalytic activity">
    <reaction evidence="3">
        <text>2 GTP = 3',3'-c-di-GMP + 2 diphosphate</text>
        <dbReference type="Rhea" id="RHEA:24898"/>
        <dbReference type="ChEBI" id="CHEBI:33019"/>
        <dbReference type="ChEBI" id="CHEBI:37565"/>
        <dbReference type="ChEBI" id="CHEBI:58805"/>
        <dbReference type="EC" id="2.7.7.65"/>
    </reaction>
</comment>
<dbReference type="InterPro" id="IPR029787">
    <property type="entry name" value="Nucleotide_cyclase"/>
</dbReference>
<dbReference type="SUPFAM" id="SSF55073">
    <property type="entry name" value="Nucleotide cyclase"/>
    <property type="match status" value="1"/>
</dbReference>
<evidence type="ECO:0000256" key="2">
    <source>
        <dbReference type="ARBA" id="ARBA00012528"/>
    </source>
</evidence>
<dbReference type="Gene3D" id="3.30.70.270">
    <property type="match status" value="1"/>
</dbReference>
<dbReference type="Pfam" id="PF08448">
    <property type="entry name" value="PAS_4"/>
    <property type="match status" value="1"/>
</dbReference>
<dbReference type="SUPFAM" id="SSF55785">
    <property type="entry name" value="PYP-like sensor domain (PAS domain)"/>
    <property type="match status" value="2"/>
</dbReference>
<feature type="domain" description="GGDEF" evidence="6">
    <location>
        <begin position="440"/>
        <end position="577"/>
    </location>
</feature>
<dbReference type="PANTHER" id="PTHR45138">
    <property type="entry name" value="REGULATORY COMPONENTS OF SENSORY TRANSDUCTION SYSTEM"/>
    <property type="match status" value="1"/>
</dbReference>
<keyword evidence="4" id="KW-1133">Transmembrane helix</keyword>
<gene>
    <name evidence="7" type="ORF">AL544_010880</name>
</gene>
<dbReference type="SMART" id="SM00091">
    <property type="entry name" value="PAS"/>
    <property type="match status" value="3"/>
</dbReference>
<dbReference type="NCBIfam" id="TIGR00254">
    <property type="entry name" value="GGDEF"/>
    <property type="match status" value="1"/>
</dbReference>
<dbReference type="STRING" id="674.VM_03095"/>
<dbReference type="OrthoDB" id="9812260at2"/>
<accession>A0A2J9UYF7</accession>
<dbReference type="PANTHER" id="PTHR45138:SF9">
    <property type="entry name" value="DIGUANYLATE CYCLASE DGCM-RELATED"/>
    <property type="match status" value="1"/>
</dbReference>
<dbReference type="InterPro" id="IPR000160">
    <property type="entry name" value="GGDEF_dom"/>
</dbReference>
<feature type="transmembrane region" description="Helical" evidence="4">
    <location>
        <begin position="12"/>
        <end position="33"/>
    </location>
</feature>
<dbReference type="GO" id="GO:0043709">
    <property type="term" value="P:cell adhesion involved in single-species biofilm formation"/>
    <property type="evidence" value="ECO:0007669"/>
    <property type="project" value="TreeGrafter"/>
</dbReference>
<dbReference type="InterPro" id="IPR043128">
    <property type="entry name" value="Rev_trsase/Diguanyl_cyclase"/>
</dbReference>
<proteinExistence type="predicted"/>
<dbReference type="Pfam" id="PF13188">
    <property type="entry name" value="PAS_8"/>
    <property type="match status" value="1"/>
</dbReference>
<dbReference type="RefSeq" id="WP_000004697.1">
    <property type="nucleotide sequence ID" value="NZ_CAWMSS010000001.1"/>
</dbReference>
<dbReference type="SMART" id="SM00267">
    <property type="entry name" value="GGDEF"/>
    <property type="match status" value="1"/>
</dbReference>
<keyword evidence="4" id="KW-0812">Transmembrane</keyword>
<dbReference type="PROSITE" id="PS50113">
    <property type="entry name" value="PAC"/>
    <property type="match status" value="1"/>
</dbReference>
<dbReference type="NCBIfam" id="TIGR00229">
    <property type="entry name" value="sensory_box"/>
    <property type="match status" value="1"/>
</dbReference>
<protein>
    <recommendedName>
        <fullName evidence="2">diguanylate cyclase</fullName>
        <ecNumber evidence="2">2.7.7.65</ecNumber>
    </recommendedName>
</protein>
<dbReference type="FunFam" id="3.30.70.270:FF:000001">
    <property type="entry name" value="Diguanylate cyclase domain protein"/>
    <property type="match status" value="1"/>
</dbReference>
<dbReference type="InterPro" id="IPR013656">
    <property type="entry name" value="PAS_4"/>
</dbReference>
<dbReference type="SMART" id="SM00086">
    <property type="entry name" value="PAC"/>
    <property type="match status" value="1"/>
</dbReference>
<dbReference type="InterPro" id="IPR000014">
    <property type="entry name" value="PAS"/>
</dbReference>
<dbReference type="Proteomes" id="UP000053748">
    <property type="component" value="Unassembled WGS sequence"/>
</dbReference>
<organism evidence="7 8">
    <name type="scientific">Vibrio mimicus</name>
    <dbReference type="NCBI Taxonomy" id="674"/>
    <lineage>
        <taxon>Bacteria</taxon>
        <taxon>Pseudomonadati</taxon>
        <taxon>Pseudomonadota</taxon>
        <taxon>Gammaproteobacteria</taxon>
        <taxon>Vibrionales</taxon>
        <taxon>Vibrionaceae</taxon>
        <taxon>Vibrio</taxon>
    </lineage>
</organism>
<evidence type="ECO:0000313" key="7">
    <source>
        <dbReference type="EMBL" id="PNM56545.1"/>
    </source>
</evidence>
<comment type="caution">
    <text evidence="7">The sequence shown here is derived from an EMBL/GenBank/DDBJ whole genome shotgun (WGS) entry which is preliminary data.</text>
</comment>
<evidence type="ECO:0000256" key="4">
    <source>
        <dbReference type="SAM" id="Phobius"/>
    </source>
</evidence>
<dbReference type="CDD" id="cd01949">
    <property type="entry name" value="GGDEF"/>
    <property type="match status" value="1"/>
</dbReference>
<reference evidence="7" key="1">
    <citation type="submission" date="2017-12" db="EMBL/GenBank/DDBJ databases">
        <title>FDA dAtabase for Regulatory Grade micrObial Sequences (FDA-ARGOS): Supporting development and validation of Infectious Disease Dx tests.</title>
        <authorList>
            <person name="Hoffmann M."/>
            <person name="Allard M."/>
            <person name="Evans P."/>
            <person name="Brown E."/>
            <person name="Tallon L.J."/>
            <person name="Sadzewicz L."/>
            <person name="Sengamalay N."/>
            <person name="Ott S."/>
            <person name="Godinez A."/>
            <person name="Nagaraj S."/>
            <person name="Vavikolanu K."/>
            <person name="Aluvathingal J."/>
            <person name="Nadendla S."/>
            <person name="Hobson J."/>
            <person name="Sichtig H."/>
        </authorList>
    </citation>
    <scope>NUCLEOTIDE SEQUENCE [LARGE SCALE GENOMIC DNA]</scope>
    <source>
        <strain evidence="7">FDAARGOS_113</strain>
    </source>
</reference>
<keyword evidence="4" id="KW-0472">Membrane</keyword>
<dbReference type="GO" id="GO:0052621">
    <property type="term" value="F:diguanylate cyclase activity"/>
    <property type="evidence" value="ECO:0007669"/>
    <property type="project" value="UniProtKB-EC"/>
</dbReference>
<dbReference type="EMBL" id="LOSJ02000002">
    <property type="protein sequence ID" value="PNM56545.1"/>
    <property type="molecule type" value="Genomic_DNA"/>
</dbReference>
<evidence type="ECO:0000259" key="5">
    <source>
        <dbReference type="PROSITE" id="PS50113"/>
    </source>
</evidence>